<dbReference type="InterPro" id="IPR003661">
    <property type="entry name" value="HisK_dim/P_dom"/>
</dbReference>
<evidence type="ECO:0000256" key="2">
    <source>
        <dbReference type="ARBA" id="ARBA00004651"/>
    </source>
</evidence>
<keyword evidence="7" id="KW-0547">Nucleotide-binding</keyword>
<feature type="domain" description="Histidine kinase" evidence="15">
    <location>
        <begin position="594"/>
        <end position="809"/>
    </location>
</feature>
<evidence type="ECO:0000256" key="14">
    <source>
        <dbReference type="SAM" id="Phobius"/>
    </source>
</evidence>
<evidence type="ECO:0000259" key="17">
    <source>
        <dbReference type="PROSITE" id="PS50113"/>
    </source>
</evidence>
<dbReference type="InterPro" id="IPR036890">
    <property type="entry name" value="HATPase_C_sf"/>
</dbReference>
<dbReference type="PROSITE" id="PS50110">
    <property type="entry name" value="RESPONSE_REGULATORY"/>
    <property type="match status" value="1"/>
</dbReference>
<sequence length="960" mass="108604">MQTPIRQGIARRLTAYMIVLIVLITAGGGTMYIVEHILQSRHDAQVQLVDQKSRLSDRIQQDTIGSIAELRGYLAVGVPTFQDKLTAKQKDWESAMADFRKLELTAEDAAYLTTVQNGYDKFFHEVVPTTMKQFQASENRDELWKLSKDNNYTQLLDELRQHNIDYVALQHQHMLDLQSRSSRSLDTMALLTGLYLVLIAVVVGWLAIRLAKDIGTPLHRLAISSQHHEDGNLLQLPYGDRSDEIGFLTRSLQSMIKRIQETEQDLIEQNEEVLAQQEELLYSQDELNTTLIKMQQKEAILQAQNSLSAALVNTLDRDTLLRSIIHNVQVIQHADKGAIVLFEKGFPHASVGISGEQMQRFLKPGHEGMFTRLEEEGRAFVVTREALPPEKGYHDERFELADLYLPIHDSKGKMIAVVVLTRMGRNFSDADMEQSQALANQIALSIEKLHTYESSERERQLNQEIIDSIREGIQLFDEQGNLVQVNETWTSWIGECILERENREVTHRLYDLFEQLVDNSDELCQFVKEALDGTLDEETRLIYQLQHRDSTRVIQVYFEKIRDAEGQIAATMLVHRDITREYEVDQMKSEFVSTVSHELRTPLSSVLGFTELMLTKELKPERQQKYLTTIHKEAKRLTQLINDFLDIQRMEAGRQSYEMGDLDLLPLVQEVVETFAVSSPKHELNVEVRALSTRVRGDADKLKQVLMNLIGNAVKYSPEGGVVTVALRTEPKALVVDITDQGLGIPKDALSKLFSKFYRIDNSDRRKIGGTGLGLAICKEIVKAHEGEIKVQSELGVGSTFSMYLPREAAEEAAPAKLEAAASSQQPRLFIVEDDDSLALLLQEELRDNGFSVTHLRDGEEAVRQIGEHLPDAVVLDIMLKDSISGWDVIDRLKAGDATANIPIFIASALDERELGLAKGATDYLTKPYQPSKLSNVILQTLLLREKSGVIMIPEQEDGR</sequence>
<dbReference type="eggNOG" id="COG5002">
    <property type="taxonomic scope" value="Bacteria"/>
</dbReference>
<dbReference type="GO" id="GO:0009927">
    <property type="term" value="F:histidine phosphotransfer kinase activity"/>
    <property type="evidence" value="ECO:0007669"/>
    <property type="project" value="TreeGrafter"/>
</dbReference>
<dbReference type="Gene3D" id="1.10.287.130">
    <property type="match status" value="1"/>
</dbReference>
<dbReference type="InterPro" id="IPR003594">
    <property type="entry name" value="HATPase_dom"/>
</dbReference>
<dbReference type="SMART" id="SM00387">
    <property type="entry name" value="HATPase_c"/>
    <property type="match status" value="1"/>
</dbReference>
<dbReference type="InterPro" id="IPR035965">
    <property type="entry name" value="PAS-like_dom_sf"/>
</dbReference>
<feature type="domain" description="PAC" evidence="17">
    <location>
        <begin position="535"/>
        <end position="590"/>
    </location>
</feature>
<dbReference type="PROSITE" id="PS50109">
    <property type="entry name" value="HIS_KIN"/>
    <property type="match status" value="1"/>
</dbReference>
<keyword evidence="14" id="KW-1133">Transmembrane helix</keyword>
<dbReference type="InterPro" id="IPR005467">
    <property type="entry name" value="His_kinase_dom"/>
</dbReference>
<dbReference type="Pfam" id="PF08448">
    <property type="entry name" value="PAS_4"/>
    <property type="match status" value="1"/>
</dbReference>
<evidence type="ECO:0000256" key="7">
    <source>
        <dbReference type="ARBA" id="ARBA00022741"/>
    </source>
</evidence>
<keyword evidence="13" id="KW-0175">Coiled coil</keyword>
<dbReference type="CDD" id="cd00082">
    <property type="entry name" value="HisKA"/>
    <property type="match status" value="1"/>
</dbReference>
<evidence type="ECO:0000256" key="9">
    <source>
        <dbReference type="ARBA" id="ARBA00022840"/>
    </source>
</evidence>
<keyword evidence="10" id="KW-0902">Two-component regulatory system</keyword>
<protein>
    <recommendedName>
        <fullName evidence="3">histidine kinase</fullName>
        <ecNumber evidence="3">2.7.13.3</ecNumber>
    </recommendedName>
</protein>
<dbReference type="SUPFAM" id="SSF55874">
    <property type="entry name" value="ATPase domain of HSP90 chaperone/DNA topoisomerase II/histidine kinase"/>
    <property type="match status" value="1"/>
</dbReference>
<dbReference type="GO" id="GO:0005886">
    <property type="term" value="C:plasma membrane"/>
    <property type="evidence" value="ECO:0007669"/>
    <property type="project" value="UniProtKB-SubCell"/>
</dbReference>
<keyword evidence="5 12" id="KW-0597">Phosphoprotein</keyword>
<reference evidence="19 20" key="1">
    <citation type="journal article" date="2013" name="Int. J. Syst. Evol. Microbiol.">
        <title>Tumebacillus flagellatus sp. nov., an alpha-amylase/pullulanase-producing bacterium isolated from cassava wastewater.</title>
        <authorList>
            <person name="Wang Q."/>
            <person name="Xie N."/>
            <person name="Qin Y."/>
            <person name="Shen N."/>
            <person name="Zhu J."/>
            <person name="Mi H."/>
            <person name="Huang R."/>
        </authorList>
    </citation>
    <scope>NUCLEOTIDE SEQUENCE [LARGE SCALE GENOMIC DNA]</scope>
    <source>
        <strain evidence="19 20">GST4</strain>
    </source>
</reference>
<dbReference type="CDD" id="cd16922">
    <property type="entry name" value="HATPase_EvgS-ArcB-TorS-like"/>
    <property type="match status" value="1"/>
</dbReference>
<evidence type="ECO:0000256" key="11">
    <source>
        <dbReference type="ARBA" id="ARBA00023136"/>
    </source>
</evidence>
<feature type="transmembrane region" description="Helical" evidence="14">
    <location>
        <begin position="13"/>
        <end position="34"/>
    </location>
</feature>
<feature type="transmembrane region" description="Helical" evidence="14">
    <location>
        <begin position="188"/>
        <end position="208"/>
    </location>
</feature>
<dbReference type="Pfam" id="PF00072">
    <property type="entry name" value="Response_reg"/>
    <property type="match status" value="1"/>
</dbReference>
<dbReference type="SMART" id="SM00388">
    <property type="entry name" value="HisKA"/>
    <property type="match status" value="1"/>
</dbReference>
<evidence type="ECO:0000256" key="5">
    <source>
        <dbReference type="ARBA" id="ARBA00022553"/>
    </source>
</evidence>
<dbReference type="InterPro" id="IPR001789">
    <property type="entry name" value="Sig_transdc_resp-reg_receiver"/>
</dbReference>
<dbReference type="InterPro" id="IPR003018">
    <property type="entry name" value="GAF"/>
</dbReference>
<accession>A0A074LLG8</accession>
<dbReference type="InterPro" id="IPR013656">
    <property type="entry name" value="PAS_4"/>
</dbReference>
<dbReference type="Pfam" id="PF00672">
    <property type="entry name" value="HAMP"/>
    <property type="match status" value="1"/>
</dbReference>
<evidence type="ECO:0000313" key="20">
    <source>
        <dbReference type="Proteomes" id="UP000027931"/>
    </source>
</evidence>
<dbReference type="InterPro" id="IPR011006">
    <property type="entry name" value="CheY-like_superfamily"/>
</dbReference>
<keyword evidence="11 14" id="KW-0472">Membrane</keyword>
<dbReference type="FunFam" id="1.10.287.130:FF:000001">
    <property type="entry name" value="Two-component sensor histidine kinase"/>
    <property type="match status" value="1"/>
</dbReference>
<dbReference type="GO" id="GO:0005524">
    <property type="term" value="F:ATP binding"/>
    <property type="evidence" value="ECO:0007669"/>
    <property type="project" value="UniProtKB-KW"/>
</dbReference>
<dbReference type="InterPro" id="IPR000700">
    <property type="entry name" value="PAS-assoc_C"/>
</dbReference>
<evidence type="ECO:0000259" key="15">
    <source>
        <dbReference type="PROSITE" id="PS50109"/>
    </source>
</evidence>
<organism evidence="19 20">
    <name type="scientific">Tumebacillus flagellatus</name>
    <dbReference type="NCBI Taxonomy" id="1157490"/>
    <lineage>
        <taxon>Bacteria</taxon>
        <taxon>Bacillati</taxon>
        <taxon>Bacillota</taxon>
        <taxon>Bacilli</taxon>
        <taxon>Bacillales</taxon>
        <taxon>Alicyclobacillaceae</taxon>
        <taxon>Tumebacillus</taxon>
    </lineage>
</organism>
<dbReference type="Proteomes" id="UP000027931">
    <property type="component" value="Unassembled WGS sequence"/>
</dbReference>
<proteinExistence type="predicted"/>
<dbReference type="Pfam" id="PF13185">
    <property type="entry name" value="GAF_2"/>
    <property type="match status" value="1"/>
</dbReference>
<dbReference type="PROSITE" id="PS50113">
    <property type="entry name" value="PAC"/>
    <property type="match status" value="1"/>
</dbReference>
<dbReference type="EMBL" id="JMIR01000038">
    <property type="protein sequence ID" value="KEO81410.1"/>
    <property type="molecule type" value="Genomic_DNA"/>
</dbReference>
<dbReference type="InterPro" id="IPR004358">
    <property type="entry name" value="Sig_transdc_His_kin-like_C"/>
</dbReference>
<dbReference type="CDD" id="cd17574">
    <property type="entry name" value="REC_OmpR"/>
    <property type="match status" value="1"/>
</dbReference>
<keyword evidence="4" id="KW-1003">Cell membrane</keyword>
<keyword evidence="8" id="KW-0418">Kinase</keyword>
<evidence type="ECO:0000259" key="18">
    <source>
        <dbReference type="PROSITE" id="PS50885"/>
    </source>
</evidence>
<dbReference type="Pfam" id="PF00512">
    <property type="entry name" value="HisKA"/>
    <property type="match status" value="1"/>
</dbReference>
<dbReference type="SUPFAM" id="SSF52172">
    <property type="entry name" value="CheY-like"/>
    <property type="match status" value="1"/>
</dbReference>
<dbReference type="SUPFAM" id="SSF55781">
    <property type="entry name" value="GAF domain-like"/>
    <property type="match status" value="1"/>
</dbReference>
<dbReference type="SMART" id="SM00448">
    <property type="entry name" value="REC"/>
    <property type="match status" value="1"/>
</dbReference>
<dbReference type="CDD" id="cd06225">
    <property type="entry name" value="HAMP"/>
    <property type="match status" value="1"/>
</dbReference>
<dbReference type="InterPro" id="IPR003660">
    <property type="entry name" value="HAMP_dom"/>
</dbReference>
<dbReference type="AlphaFoldDB" id="A0A074LLG8"/>
<keyword evidence="14" id="KW-0812">Transmembrane</keyword>
<dbReference type="FunFam" id="3.30.565.10:FF:000006">
    <property type="entry name" value="Sensor histidine kinase WalK"/>
    <property type="match status" value="1"/>
</dbReference>
<feature type="modified residue" description="4-aspartylphosphate" evidence="12">
    <location>
        <position position="877"/>
    </location>
</feature>
<dbReference type="Gene3D" id="3.30.565.10">
    <property type="entry name" value="Histidine kinase-like ATPase, C-terminal domain"/>
    <property type="match status" value="1"/>
</dbReference>
<keyword evidence="20" id="KW-1185">Reference proteome</keyword>
<comment type="catalytic activity">
    <reaction evidence="1">
        <text>ATP + protein L-histidine = ADP + protein N-phospho-L-histidine.</text>
        <dbReference type="EC" id="2.7.13.3"/>
    </reaction>
</comment>
<evidence type="ECO:0000256" key="6">
    <source>
        <dbReference type="ARBA" id="ARBA00022679"/>
    </source>
</evidence>
<dbReference type="PROSITE" id="PS50885">
    <property type="entry name" value="HAMP"/>
    <property type="match status" value="1"/>
</dbReference>
<evidence type="ECO:0000256" key="8">
    <source>
        <dbReference type="ARBA" id="ARBA00022777"/>
    </source>
</evidence>
<dbReference type="SUPFAM" id="SSF55785">
    <property type="entry name" value="PYP-like sensor domain (PAS domain)"/>
    <property type="match status" value="1"/>
</dbReference>
<dbReference type="Gene3D" id="3.30.450.20">
    <property type="entry name" value="PAS domain"/>
    <property type="match status" value="1"/>
</dbReference>
<evidence type="ECO:0000256" key="12">
    <source>
        <dbReference type="PROSITE-ProRule" id="PRU00169"/>
    </source>
</evidence>
<dbReference type="Gene3D" id="6.10.340.10">
    <property type="match status" value="1"/>
</dbReference>
<keyword evidence="6" id="KW-0808">Transferase</keyword>
<evidence type="ECO:0000256" key="3">
    <source>
        <dbReference type="ARBA" id="ARBA00012438"/>
    </source>
</evidence>
<dbReference type="PRINTS" id="PR00344">
    <property type="entry name" value="BCTRLSENSOR"/>
</dbReference>
<comment type="caution">
    <text evidence="19">The sequence shown here is derived from an EMBL/GenBank/DDBJ whole genome shotgun (WGS) entry which is preliminary data.</text>
</comment>
<feature type="domain" description="Response regulatory" evidence="16">
    <location>
        <begin position="828"/>
        <end position="942"/>
    </location>
</feature>
<keyword evidence="9" id="KW-0067">ATP-binding</keyword>
<dbReference type="Gene3D" id="3.40.50.2300">
    <property type="match status" value="1"/>
</dbReference>
<dbReference type="GO" id="GO:0000155">
    <property type="term" value="F:phosphorelay sensor kinase activity"/>
    <property type="evidence" value="ECO:0007669"/>
    <property type="project" value="InterPro"/>
</dbReference>
<dbReference type="PANTHER" id="PTHR43047">
    <property type="entry name" value="TWO-COMPONENT HISTIDINE PROTEIN KINASE"/>
    <property type="match status" value="1"/>
</dbReference>
<dbReference type="InterPro" id="IPR029016">
    <property type="entry name" value="GAF-like_dom_sf"/>
</dbReference>
<name>A0A074LLG8_9BACL</name>
<evidence type="ECO:0000256" key="4">
    <source>
        <dbReference type="ARBA" id="ARBA00022475"/>
    </source>
</evidence>
<evidence type="ECO:0000256" key="13">
    <source>
        <dbReference type="SAM" id="Coils"/>
    </source>
</evidence>
<dbReference type="PANTHER" id="PTHR43047:SF72">
    <property type="entry name" value="OSMOSENSING HISTIDINE PROTEIN KINASE SLN1"/>
    <property type="match status" value="1"/>
</dbReference>
<dbReference type="SMART" id="SM00304">
    <property type="entry name" value="HAMP"/>
    <property type="match status" value="1"/>
</dbReference>
<evidence type="ECO:0000313" key="19">
    <source>
        <dbReference type="EMBL" id="KEO81410.1"/>
    </source>
</evidence>
<dbReference type="InterPro" id="IPR036097">
    <property type="entry name" value="HisK_dim/P_sf"/>
</dbReference>
<dbReference type="SMART" id="SM00065">
    <property type="entry name" value="GAF"/>
    <property type="match status" value="1"/>
</dbReference>
<dbReference type="STRING" id="1157490.EL26_20980"/>
<gene>
    <name evidence="19" type="ORF">EL26_20980</name>
</gene>
<dbReference type="SUPFAM" id="SSF47384">
    <property type="entry name" value="Homodimeric domain of signal transducing histidine kinase"/>
    <property type="match status" value="1"/>
</dbReference>
<evidence type="ECO:0000259" key="16">
    <source>
        <dbReference type="PROSITE" id="PS50110"/>
    </source>
</evidence>
<feature type="domain" description="HAMP" evidence="18">
    <location>
        <begin position="212"/>
        <end position="264"/>
    </location>
</feature>
<dbReference type="Gene3D" id="3.30.450.40">
    <property type="match status" value="1"/>
</dbReference>
<comment type="subcellular location">
    <subcellularLocation>
        <location evidence="2">Cell membrane</location>
        <topology evidence="2">Multi-pass membrane protein</topology>
    </subcellularLocation>
</comment>
<dbReference type="EC" id="2.7.13.3" evidence="3"/>
<feature type="coiled-coil region" evidence="13">
    <location>
        <begin position="252"/>
        <end position="279"/>
    </location>
</feature>
<dbReference type="Pfam" id="PF02518">
    <property type="entry name" value="HATPase_c"/>
    <property type="match status" value="1"/>
</dbReference>
<evidence type="ECO:0000256" key="10">
    <source>
        <dbReference type="ARBA" id="ARBA00023012"/>
    </source>
</evidence>
<evidence type="ECO:0000256" key="1">
    <source>
        <dbReference type="ARBA" id="ARBA00000085"/>
    </source>
</evidence>